<dbReference type="EMBL" id="BKCJ010002966">
    <property type="protein sequence ID" value="GEU52108.1"/>
    <property type="molecule type" value="Genomic_DNA"/>
</dbReference>
<name>A0A6L2KRL2_TANCI</name>
<evidence type="ECO:0000313" key="1">
    <source>
        <dbReference type="EMBL" id="GEU52108.1"/>
    </source>
</evidence>
<gene>
    <name evidence="1" type="ORF">Tci_024086</name>
</gene>
<dbReference type="AlphaFoldDB" id="A0A6L2KRL2"/>
<protein>
    <submittedName>
        <fullName evidence="1">Uncharacterized protein</fullName>
    </submittedName>
</protein>
<comment type="caution">
    <text evidence="1">The sequence shown here is derived from an EMBL/GenBank/DDBJ whole genome shotgun (WGS) entry which is preliminary data.</text>
</comment>
<proteinExistence type="predicted"/>
<sequence>MNRNQDSSNRTLNVEETASKAMVAIDGADFDWSYMADDEVPTKMALMAFSNSKRSSNSLSLKAMDLRPANCKYHQRERMVSGNNYTRVNYNNSTRKTHPNGHINMAPIAVLMKTGLRPLNTARPVNTAHPKTIVYSARPLVIHKKKIKAMLSYHSPDGGGPMGPFRRDLNSMIQQWMLQAHDGNMSYLSDIKEFDGGYVTDVV</sequence>
<reference evidence="1" key="1">
    <citation type="journal article" date="2019" name="Sci. Rep.">
        <title>Draft genome of Tanacetum cinerariifolium, the natural source of mosquito coil.</title>
        <authorList>
            <person name="Yamashiro T."/>
            <person name="Shiraishi A."/>
            <person name="Satake H."/>
            <person name="Nakayama K."/>
        </authorList>
    </citation>
    <scope>NUCLEOTIDE SEQUENCE</scope>
</reference>
<accession>A0A6L2KRL2</accession>
<organism evidence="1">
    <name type="scientific">Tanacetum cinerariifolium</name>
    <name type="common">Dalmatian daisy</name>
    <name type="synonym">Chrysanthemum cinerariifolium</name>
    <dbReference type="NCBI Taxonomy" id="118510"/>
    <lineage>
        <taxon>Eukaryota</taxon>
        <taxon>Viridiplantae</taxon>
        <taxon>Streptophyta</taxon>
        <taxon>Embryophyta</taxon>
        <taxon>Tracheophyta</taxon>
        <taxon>Spermatophyta</taxon>
        <taxon>Magnoliopsida</taxon>
        <taxon>eudicotyledons</taxon>
        <taxon>Gunneridae</taxon>
        <taxon>Pentapetalae</taxon>
        <taxon>asterids</taxon>
        <taxon>campanulids</taxon>
        <taxon>Asterales</taxon>
        <taxon>Asteraceae</taxon>
        <taxon>Asteroideae</taxon>
        <taxon>Anthemideae</taxon>
        <taxon>Anthemidinae</taxon>
        <taxon>Tanacetum</taxon>
    </lineage>
</organism>